<evidence type="ECO:0000313" key="3">
    <source>
        <dbReference type="EMBL" id="CAD8080159.1"/>
    </source>
</evidence>
<dbReference type="SMART" id="SM00240">
    <property type="entry name" value="FHA"/>
    <property type="match status" value="2"/>
</dbReference>
<dbReference type="InterPro" id="IPR000253">
    <property type="entry name" value="FHA_dom"/>
</dbReference>
<gene>
    <name evidence="3" type="ORF">PPRIM_AZ9-3.1.T0630122</name>
</gene>
<dbReference type="InterPro" id="IPR001660">
    <property type="entry name" value="SAM"/>
</dbReference>
<keyword evidence="4" id="KW-1185">Reference proteome</keyword>
<reference evidence="3" key="1">
    <citation type="submission" date="2021-01" db="EMBL/GenBank/DDBJ databases">
        <authorList>
            <consortium name="Genoscope - CEA"/>
            <person name="William W."/>
        </authorList>
    </citation>
    <scope>NUCLEOTIDE SEQUENCE</scope>
</reference>
<dbReference type="PANTHER" id="PTHR23308">
    <property type="entry name" value="NUCLEAR INHIBITOR OF PROTEIN PHOSPHATASE-1"/>
    <property type="match status" value="1"/>
</dbReference>
<dbReference type="PROSITE" id="PS50006">
    <property type="entry name" value="FHA_DOMAIN"/>
    <property type="match status" value="2"/>
</dbReference>
<sequence length="360" mass="42451">MDYDKLYMRIKKYPQKWGLQEVETWLAIAELQEFQFKFISNQIDGPLLVTLEESDLFEIGIDEKSEKFSNLIQWIKQGLKDYSYFLKDKLYQEYINQGTIEDDLSITKNQRSSLIASYNYEKTIQKVVTFYQEEGEKNEVQQYQQVNQKYEQNLNNGLILILYQEPPKQYHFLNQEISIGRNYDNTIVLCEDYISRQHCLIIWNSNNQNFYLQDLGSTSGTYILLIHPTLLQEQFIIQMGSAQYRIEKLDIQGIKCSVQMKIVEGNRLGFTFCFELIKNQSNLIFGRNQQLFAMDPNLSNIHAQFQYIDDGLVIEDQGSRNGTWLRLSIPQQVSEPIKLINGRKFRLAYEKVFECIVNQS</sequence>
<comment type="caution">
    <text evidence="3">The sequence shown here is derived from an EMBL/GenBank/DDBJ whole genome shotgun (WGS) entry which is preliminary data.</text>
</comment>
<dbReference type="CDD" id="cd00060">
    <property type="entry name" value="FHA"/>
    <property type="match status" value="2"/>
</dbReference>
<dbReference type="EMBL" id="CAJJDM010000064">
    <property type="protein sequence ID" value="CAD8080159.1"/>
    <property type="molecule type" value="Genomic_DNA"/>
</dbReference>
<evidence type="ECO:0000259" key="2">
    <source>
        <dbReference type="PROSITE" id="PS50105"/>
    </source>
</evidence>
<dbReference type="OMA" id="NIHAQFQ"/>
<evidence type="ECO:0000259" key="1">
    <source>
        <dbReference type="PROSITE" id="PS50006"/>
    </source>
</evidence>
<accession>A0A8S1MKR0</accession>
<name>A0A8S1MKR0_PARPR</name>
<dbReference type="Proteomes" id="UP000688137">
    <property type="component" value="Unassembled WGS sequence"/>
</dbReference>
<dbReference type="FunFam" id="2.60.200.20:FF:000081">
    <property type="entry name" value="Uncharacterized protein"/>
    <property type="match status" value="1"/>
</dbReference>
<feature type="domain" description="FHA" evidence="1">
    <location>
        <begin position="177"/>
        <end position="223"/>
    </location>
</feature>
<dbReference type="AlphaFoldDB" id="A0A8S1MKR0"/>
<dbReference type="Pfam" id="PF00498">
    <property type="entry name" value="FHA"/>
    <property type="match status" value="2"/>
</dbReference>
<feature type="domain" description="SAM" evidence="2">
    <location>
        <begin position="17"/>
        <end position="61"/>
    </location>
</feature>
<dbReference type="PROSITE" id="PS50105">
    <property type="entry name" value="SAM_DOMAIN"/>
    <property type="match status" value="1"/>
</dbReference>
<dbReference type="InterPro" id="IPR050923">
    <property type="entry name" value="Cell_Proc_Reg/RNA_Proc"/>
</dbReference>
<protein>
    <recommendedName>
        <fullName evidence="5">FHA domain-containing protein</fullName>
    </recommendedName>
</protein>
<evidence type="ECO:0000313" key="4">
    <source>
        <dbReference type="Proteomes" id="UP000688137"/>
    </source>
</evidence>
<feature type="domain" description="FHA" evidence="1">
    <location>
        <begin position="283"/>
        <end position="325"/>
    </location>
</feature>
<organism evidence="3 4">
    <name type="scientific">Paramecium primaurelia</name>
    <dbReference type="NCBI Taxonomy" id="5886"/>
    <lineage>
        <taxon>Eukaryota</taxon>
        <taxon>Sar</taxon>
        <taxon>Alveolata</taxon>
        <taxon>Ciliophora</taxon>
        <taxon>Intramacronucleata</taxon>
        <taxon>Oligohymenophorea</taxon>
        <taxon>Peniculida</taxon>
        <taxon>Parameciidae</taxon>
        <taxon>Paramecium</taxon>
    </lineage>
</organism>
<evidence type="ECO:0008006" key="5">
    <source>
        <dbReference type="Google" id="ProtNLM"/>
    </source>
</evidence>
<proteinExistence type="predicted"/>